<dbReference type="EMBL" id="FOJM01000029">
    <property type="protein sequence ID" value="SFA60523.1"/>
    <property type="molecule type" value="Genomic_DNA"/>
</dbReference>
<name>A0A1I0U9J1_9SPHI</name>
<reference evidence="2" key="1">
    <citation type="submission" date="2016-10" db="EMBL/GenBank/DDBJ databases">
        <authorList>
            <person name="Varghese N."/>
            <person name="Submissions S."/>
        </authorList>
    </citation>
    <scope>NUCLEOTIDE SEQUENCE [LARGE SCALE GENOMIC DNA]</scope>
    <source>
        <strain evidence="2">DSM 18130</strain>
    </source>
</reference>
<protein>
    <submittedName>
        <fullName evidence="1">Uncharacterized protein</fullName>
    </submittedName>
</protein>
<accession>A0A1I0U9J1</accession>
<organism evidence="1 2">
    <name type="scientific">Pedobacter suwonensis</name>
    <dbReference type="NCBI Taxonomy" id="332999"/>
    <lineage>
        <taxon>Bacteria</taxon>
        <taxon>Pseudomonadati</taxon>
        <taxon>Bacteroidota</taxon>
        <taxon>Sphingobacteriia</taxon>
        <taxon>Sphingobacteriales</taxon>
        <taxon>Sphingobacteriaceae</taxon>
        <taxon>Pedobacter</taxon>
    </lineage>
</organism>
<dbReference type="Proteomes" id="UP000198836">
    <property type="component" value="Unassembled WGS sequence"/>
</dbReference>
<sequence>MIRSYTMTESTSSIVISTVAQRNGEIYNNKLQSKSISNLLA</sequence>
<gene>
    <name evidence="1" type="ORF">SAMN04488511_12926</name>
</gene>
<dbReference type="AlphaFoldDB" id="A0A1I0U9J1"/>
<proteinExistence type="predicted"/>
<keyword evidence="2" id="KW-1185">Reference proteome</keyword>
<evidence type="ECO:0000313" key="1">
    <source>
        <dbReference type="EMBL" id="SFA60523.1"/>
    </source>
</evidence>
<evidence type="ECO:0000313" key="2">
    <source>
        <dbReference type="Proteomes" id="UP000198836"/>
    </source>
</evidence>